<dbReference type="PANTHER" id="PTHR48081:SF8">
    <property type="entry name" value="ALPHA_BETA HYDROLASE FOLD-3 DOMAIN-CONTAINING PROTEIN-RELATED"/>
    <property type="match status" value="1"/>
</dbReference>
<dbReference type="Pfam" id="PF07859">
    <property type="entry name" value="Abhydrolase_3"/>
    <property type="match status" value="2"/>
</dbReference>
<dbReference type="GO" id="GO:0016787">
    <property type="term" value="F:hydrolase activity"/>
    <property type="evidence" value="ECO:0007669"/>
    <property type="project" value="UniProtKB-KW"/>
</dbReference>
<sequence length="424" mass="48282">MINKPTAIFIAIAASIFLFNFNSICIKNDFDQPAKYKLTYLSLNLIAYLAKLFDRVNIVSESKFLRDAIDFLSFSGADTNDKYVKIENKILNDVGVRIYTALKKPNDPSPFMIYFHGGGYAIRNMDSYDTVLSQISNETNITIISVDYRLAPEFPAPIPTNDCWRVIEYVLENSGKLNVDLDRLILAGDSAGGNAALVLSKRLALEKKLKPIFQILMYPWTQLAFGNMPSFIGYQGGLLNALDLASLKLWYVGLDRVTDEMKNSILSNNHTLLLDENERENMRSYLNTNLIEDKYKKNTQYFKLYESTNLINSGSLDKNDILNKDSAFAQKVKRLFSEEVSPGLASLDQLKYQPKTYEIICEFDSLKDEGLILGERLRQAGVQVHVAYYDQCFHGMVSMLHSLEWFHLTKTILSDVIFYINSNL</sequence>
<organism evidence="3 4">
    <name type="scientific">Brachionus plicatilis</name>
    <name type="common">Marine rotifer</name>
    <name type="synonym">Brachionus muelleri</name>
    <dbReference type="NCBI Taxonomy" id="10195"/>
    <lineage>
        <taxon>Eukaryota</taxon>
        <taxon>Metazoa</taxon>
        <taxon>Spiralia</taxon>
        <taxon>Gnathifera</taxon>
        <taxon>Rotifera</taxon>
        <taxon>Eurotatoria</taxon>
        <taxon>Monogononta</taxon>
        <taxon>Pseudotrocha</taxon>
        <taxon>Ploima</taxon>
        <taxon>Brachionidae</taxon>
        <taxon>Brachionus</taxon>
    </lineage>
</organism>
<feature type="domain" description="Alpha/beta hydrolase fold-3" evidence="2">
    <location>
        <begin position="112"/>
        <end position="223"/>
    </location>
</feature>
<dbReference type="STRING" id="10195.A0A3M7R4H9"/>
<gene>
    <name evidence="3" type="ORF">BpHYR1_017297</name>
</gene>
<dbReference type="AlphaFoldDB" id="A0A3M7R4H9"/>
<accession>A0A3M7R4H9</accession>
<dbReference type="Proteomes" id="UP000276133">
    <property type="component" value="Unassembled WGS sequence"/>
</dbReference>
<keyword evidence="4" id="KW-1185">Reference proteome</keyword>
<name>A0A3M7R4H9_BRAPC</name>
<dbReference type="Gene3D" id="3.40.50.1820">
    <property type="entry name" value="alpha/beta hydrolase"/>
    <property type="match status" value="1"/>
</dbReference>
<keyword evidence="1" id="KW-0378">Hydrolase</keyword>
<dbReference type="InterPro" id="IPR013094">
    <property type="entry name" value="AB_hydrolase_3"/>
</dbReference>
<evidence type="ECO:0000313" key="4">
    <source>
        <dbReference type="Proteomes" id="UP000276133"/>
    </source>
</evidence>
<proteinExistence type="predicted"/>
<feature type="domain" description="Alpha/beta hydrolase fold-3" evidence="2">
    <location>
        <begin position="333"/>
        <end position="397"/>
    </location>
</feature>
<dbReference type="SUPFAM" id="SSF53474">
    <property type="entry name" value="alpha/beta-Hydrolases"/>
    <property type="match status" value="1"/>
</dbReference>
<dbReference type="InterPro" id="IPR050300">
    <property type="entry name" value="GDXG_lipolytic_enzyme"/>
</dbReference>
<dbReference type="PANTHER" id="PTHR48081">
    <property type="entry name" value="AB HYDROLASE SUPERFAMILY PROTEIN C4A8.06C"/>
    <property type="match status" value="1"/>
</dbReference>
<evidence type="ECO:0000259" key="2">
    <source>
        <dbReference type="Pfam" id="PF07859"/>
    </source>
</evidence>
<evidence type="ECO:0000256" key="1">
    <source>
        <dbReference type="ARBA" id="ARBA00022801"/>
    </source>
</evidence>
<comment type="caution">
    <text evidence="3">The sequence shown here is derived from an EMBL/GenBank/DDBJ whole genome shotgun (WGS) entry which is preliminary data.</text>
</comment>
<dbReference type="OrthoDB" id="408631at2759"/>
<protein>
    <submittedName>
        <fullName evidence="3">Arylacetamide deacetylase</fullName>
    </submittedName>
</protein>
<dbReference type="InterPro" id="IPR029058">
    <property type="entry name" value="AB_hydrolase_fold"/>
</dbReference>
<reference evidence="3 4" key="1">
    <citation type="journal article" date="2018" name="Sci. Rep.">
        <title>Genomic signatures of local adaptation to the degree of environmental predictability in rotifers.</title>
        <authorList>
            <person name="Franch-Gras L."/>
            <person name="Hahn C."/>
            <person name="Garcia-Roger E.M."/>
            <person name="Carmona M.J."/>
            <person name="Serra M."/>
            <person name="Gomez A."/>
        </authorList>
    </citation>
    <scope>NUCLEOTIDE SEQUENCE [LARGE SCALE GENOMIC DNA]</scope>
    <source>
        <strain evidence="3">HYR1</strain>
    </source>
</reference>
<evidence type="ECO:0000313" key="3">
    <source>
        <dbReference type="EMBL" id="RNA18502.1"/>
    </source>
</evidence>
<dbReference type="EMBL" id="REGN01004226">
    <property type="protein sequence ID" value="RNA18502.1"/>
    <property type="molecule type" value="Genomic_DNA"/>
</dbReference>